<dbReference type="InParanoid" id="Q552L2"/>
<evidence type="ECO:0000313" key="2">
    <source>
        <dbReference type="EMBL" id="EAL69455.1"/>
    </source>
</evidence>
<proteinExistence type="predicted"/>
<gene>
    <name evidence="2" type="ORF">DDB_G0275997</name>
</gene>
<dbReference type="Proteomes" id="UP000002195">
    <property type="component" value="Unassembled WGS sequence"/>
</dbReference>
<dbReference type="PhylomeDB" id="Q552L2"/>
<protein>
    <recommendedName>
        <fullName evidence="4">FNIP repeat-containing protein</fullName>
    </recommendedName>
</protein>
<dbReference type="VEuPathDB" id="AmoebaDB:DDB_G0275997"/>
<dbReference type="PANTHER" id="PTHR32134">
    <property type="entry name" value="FNIP REPEAT-CONTAINING PROTEIN"/>
    <property type="match status" value="1"/>
</dbReference>
<dbReference type="dictyBase" id="DDB_G0275997"/>
<accession>Q552L2</accession>
<dbReference type="AlphaFoldDB" id="Q552L2"/>
<dbReference type="HOGENOM" id="CLU_884043_0_0_1"/>
<dbReference type="GeneID" id="8620253"/>
<name>Q552L2_DICDI</name>
<dbReference type="PaxDb" id="44689-DDB0217742"/>
<dbReference type="InterPro" id="IPR008615">
    <property type="entry name" value="FNIP"/>
</dbReference>
<organism evidence="2 3">
    <name type="scientific">Dictyostelium discoideum</name>
    <name type="common">Social amoeba</name>
    <dbReference type="NCBI Taxonomy" id="44689"/>
    <lineage>
        <taxon>Eukaryota</taxon>
        <taxon>Amoebozoa</taxon>
        <taxon>Evosea</taxon>
        <taxon>Eumycetozoa</taxon>
        <taxon>Dictyostelia</taxon>
        <taxon>Dictyosteliales</taxon>
        <taxon>Dictyosteliaceae</taxon>
        <taxon>Dictyostelium</taxon>
    </lineage>
</organism>
<evidence type="ECO:0008006" key="4">
    <source>
        <dbReference type="Google" id="ProtNLM"/>
    </source>
</evidence>
<dbReference type="RefSeq" id="XP_643370.1">
    <property type="nucleotide sequence ID" value="XM_638278.1"/>
</dbReference>
<dbReference type="InterPro" id="IPR051251">
    <property type="entry name" value="STK_FNIP-Repeat"/>
</dbReference>
<dbReference type="Gene3D" id="3.80.10.10">
    <property type="entry name" value="Ribonuclease Inhibitor"/>
    <property type="match status" value="1"/>
</dbReference>
<evidence type="ECO:0000256" key="1">
    <source>
        <dbReference type="ARBA" id="ARBA00022737"/>
    </source>
</evidence>
<dbReference type="eggNOG" id="ENOG502RINU">
    <property type="taxonomic scope" value="Eukaryota"/>
</dbReference>
<dbReference type="KEGG" id="ddi:DDB_G0275997"/>
<evidence type="ECO:0000313" key="3">
    <source>
        <dbReference type="Proteomes" id="UP000002195"/>
    </source>
</evidence>
<comment type="caution">
    <text evidence="2">The sequence shown here is derived from an EMBL/GenBank/DDBJ whole genome shotgun (WGS) entry which is preliminary data.</text>
</comment>
<dbReference type="SMR" id="Q552L2"/>
<keyword evidence="3" id="KW-1185">Reference proteome</keyword>
<keyword evidence="1" id="KW-0677">Repeat</keyword>
<dbReference type="EMBL" id="AAFI02000013">
    <property type="protein sequence ID" value="EAL69455.1"/>
    <property type="molecule type" value="Genomic_DNA"/>
</dbReference>
<dbReference type="InterPro" id="IPR032675">
    <property type="entry name" value="LRR_dom_sf"/>
</dbReference>
<dbReference type="FunCoup" id="Q552L2">
    <property type="interactions" value="877"/>
</dbReference>
<reference evidence="2 3" key="1">
    <citation type="journal article" date="2005" name="Nature">
        <title>The genome of the social amoeba Dictyostelium discoideum.</title>
        <authorList>
            <consortium name="The Dictyostelium discoideum Sequencing Consortium"/>
            <person name="Eichinger L."/>
            <person name="Pachebat J.A."/>
            <person name="Glockner G."/>
            <person name="Rajandream M.A."/>
            <person name="Sucgang R."/>
            <person name="Berriman M."/>
            <person name="Song J."/>
            <person name="Olsen R."/>
            <person name="Szafranski K."/>
            <person name="Xu Q."/>
            <person name="Tunggal B."/>
            <person name="Kummerfeld S."/>
            <person name="Madera M."/>
            <person name="Konfortov B.A."/>
            <person name="Rivero F."/>
            <person name="Bankier A.T."/>
            <person name="Lehmann R."/>
            <person name="Hamlin N."/>
            <person name="Davies R."/>
            <person name="Gaudet P."/>
            <person name="Fey P."/>
            <person name="Pilcher K."/>
            <person name="Chen G."/>
            <person name="Saunders D."/>
            <person name="Sodergren E."/>
            <person name="Davis P."/>
            <person name="Kerhornou A."/>
            <person name="Nie X."/>
            <person name="Hall N."/>
            <person name="Anjard C."/>
            <person name="Hemphill L."/>
            <person name="Bason N."/>
            <person name="Farbrother P."/>
            <person name="Desany B."/>
            <person name="Just E."/>
            <person name="Morio T."/>
            <person name="Rost R."/>
            <person name="Churcher C."/>
            <person name="Cooper J."/>
            <person name="Haydock S."/>
            <person name="van Driessche N."/>
            <person name="Cronin A."/>
            <person name="Goodhead I."/>
            <person name="Muzny D."/>
            <person name="Mourier T."/>
            <person name="Pain A."/>
            <person name="Lu M."/>
            <person name="Harper D."/>
            <person name="Lindsay R."/>
            <person name="Hauser H."/>
            <person name="James K."/>
            <person name="Quiles M."/>
            <person name="Madan Babu M."/>
            <person name="Saito T."/>
            <person name="Buchrieser C."/>
            <person name="Wardroper A."/>
            <person name="Felder M."/>
            <person name="Thangavelu M."/>
            <person name="Johnson D."/>
            <person name="Knights A."/>
            <person name="Loulseged H."/>
            <person name="Mungall K."/>
            <person name="Oliver K."/>
            <person name="Price C."/>
            <person name="Quail M.A."/>
            <person name="Urushihara H."/>
            <person name="Hernandez J."/>
            <person name="Rabbinowitsch E."/>
            <person name="Steffen D."/>
            <person name="Sanders M."/>
            <person name="Ma J."/>
            <person name="Kohara Y."/>
            <person name="Sharp S."/>
            <person name="Simmonds M."/>
            <person name="Spiegler S."/>
            <person name="Tivey A."/>
            <person name="Sugano S."/>
            <person name="White B."/>
            <person name="Walker D."/>
            <person name="Woodward J."/>
            <person name="Winckler T."/>
            <person name="Tanaka Y."/>
            <person name="Shaulsky G."/>
            <person name="Schleicher M."/>
            <person name="Weinstock G."/>
            <person name="Rosenthal A."/>
            <person name="Cox E.C."/>
            <person name="Chisholm R.L."/>
            <person name="Gibbs R."/>
            <person name="Loomis W.F."/>
            <person name="Platzer M."/>
            <person name="Kay R.R."/>
            <person name="Williams J."/>
            <person name="Dear P.H."/>
            <person name="Noegel A.A."/>
            <person name="Barrell B."/>
            <person name="Kuspa A."/>
        </authorList>
    </citation>
    <scope>NUCLEOTIDE SEQUENCE [LARGE SCALE GENOMIC DNA]</scope>
    <source>
        <strain evidence="2 3">AX4</strain>
    </source>
</reference>
<dbReference type="PANTHER" id="PTHR32134:SF173">
    <property type="entry name" value="FNIP REPEAT-CONTAINING PROTEIN-RELATED"/>
    <property type="match status" value="1"/>
</dbReference>
<dbReference type="Pfam" id="PF05725">
    <property type="entry name" value="FNIP"/>
    <property type="match status" value="1"/>
</dbReference>
<sequence length="315" mass="36839">MDVLCKNFSLILEIDYEINSKIKLEKEELFFKVWRNVFIRNKCIFYHLRNFKIANFNIKHNFESLREYPLRNYLTGLKITNDETLQNDIDFGSTIPNKIIPNSVGLLIINQNILISKGDLPDSIHTLAFGKRFRELISNDMIPKNVIKLKLGYHTKIDEDFILPKCIKSLSIERKSQLSLLDQVTSSIEYLGINECDADTKIPTTIKSLGLTSKFHNKLPIIPPNIEYLHIGNKFSKEIDFLDLKHLKILKIGRSKKFKSLSDIALSLKQLIYLKVYSEFYLLEYHYNFTSLQILCFNDQLIEIFEGFVDLKNYI</sequence>